<dbReference type="PROSITE" id="PS51371">
    <property type="entry name" value="CBS"/>
    <property type="match status" value="2"/>
</dbReference>
<evidence type="ECO:0000256" key="5">
    <source>
        <dbReference type="ARBA" id="ARBA00022737"/>
    </source>
</evidence>
<evidence type="ECO:0000256" key="8">
    <source>
        <dbReference type="ARBA" id="ARBA00023136"/>
    </source>
</evidence>
<evidence type="ECO:0000256" key="9">
    <source>
        <dbReference type="PROSITE-ProRule" id="PRU00703"/>
    </source>
</evidence>
<evidence type="ECO:0000256" key="6">
    <source>
        <dbReference type="ARBA" id="ARBA00022989"/>
    </source>
</evidence>
<evidence type="ECO:0000256" key="4">
    <source>
        <dbReference type="ARBA" id="ARBA00022692"/>
    </source>
</evidence>
<keyword evidence="7 9" id="KW-0129">CBS domain</keyword>
<feature type="domain" description="CBS" evidence="13">
    <location>
        <begin position="221"/>
        <end position="280"/>
    </location>
</feature>
<evidence type="ECO:0000256" key="2">
    <source>
        <dbReference type="ARBA" id="ARBA00006337"/>
    </source>
</evidence>
<proteinExistence type="inferred from homology"/>
<organism evidence="15 16">
    <name type="scientific">Allostreptomyces psammosilenae</name>
    <dbReference type="NCBI Taxonomy" id="1892865"/>
    <lineage>
        <taxon>Bacteria</taxon>
        <taxon>Bacillati</taxon>
        <taxon>Actinomycetota</taxon>
        <taxon>Actinomycetes</taxon>
        <taxon>Kitasatosporales</taxon>
        <taxon>Streptomycetaceae</taxon>
        <taxon>Allostreptomyces</taxon>
    </lineage>
</organism>
<dbReference type="Pfam" id="PF01595">
    <property type="entry name" value="CNNM"/>
    <property type="match status" value="1"/>
</dbReference>
<dbReference type="GO" id="GO:0005886">
    <property type="term" value="C:plasma membrane"/>
    <property type="evidence" value="ECO:0007669"/>
    <property type="project" value="UniProtKB-SubCell"/>
</dbReference>
<feature type="transmembrane region" description="Helical" evidence="12">
    <location>
        <begin position="90"/>
        <end position="119"/>
    </location>
</feature>
<evidence type="ECO:0000256" key="12">
    <source>
        <dbReference type="SAM" id="Phobius"/>
    </source>
</evidence>
<dbReference type="AlphaFoldDB" id="A0A852ZP80"/>
<dbReference type="PANTHER" id="PTHR43099:SF6">
    <property type="entry name" value="UPF0053 PROTEIN RV1842C"/>
    <property type="match status" value="1"/>
</dbReference>
<feature type="domain" description="CBS" evidence="13">
    <location>
        <begin position="286"/>
        <end position="342"/>
    </location>
</feature>
<dbReference type="InterPro" id="IPR000644">
    <property type="entry name" value="CBS_dom"/>
</dbReference>
<keyword evidence="4 10" id="KW-0812">Transmembrane</keyword>
<evidence type="ECO:0000256" key="7">
    <source>
        <dbReference type="ARBA" id="ARBA00023122"/>
    </source>
</evidence>
<keyword evidence="5" id="KW-0677">Repeat</keyword>
<dbReference type="Gene3D" id="3.10.580.10">
    <property type="entry name" value="CBS-domain"/>
    <property type="match status" value="1"/>
</dbReference>
<keyword evidence="3" id="KW-1003">Cell membrane</keyword>
<dbReference type="InterPro" id="IPR046342">
    <property type="entry name" value="CBS_dom_sf"/>
</dbReference>
<dbReference type="PANTHER" id="PTHR43099">
    <property type="entry name" value="UPF0053 PROTEIN YRKA"/>
    <property type="match status" value="1"/>
</dbReference>
<keyword evidence="6 10" id="KW-1133">Transmembrane helix</keyword>
<feature type="region of interest" description="Disordered" evidence="11">
    <location>
        <begin position="427"/>
        <end position="510"/>
    </location>
</feature>
<dbReference type="InterPro" id="IPR036318">
    <property type="entry name" value="FAD-bd_PCMH-like_sf"/>
</dbReference>
<name>A0A852ZP80_9ACTN</name>
<feature type="domain" description="CNNM transmembrane" evidence="14">
    <location>
        <begin position="1"/>
        <end position="202"/>
    </location>
</feature>
<evidence type="ECO:0000256" key="3">
    <source>
        <dbReference type="ARBA" id="ARBA00022475"/>
    </source>
</evidence>
<sequence length="510" mass="54522">MTELLLLGVAVLLTAACAVFVASEFSLTTVERGELERAAAKGLRGADHALKAVRRLTVQLSGAQLGITLTSLVIGMIAEPSVGRLLTGPLAALGIPASAAAGVSLTLATVLVTVFTMIFGELVPKNWAISNPLGMARVVALPQQLFTAAFGPLINGLNNTANYVVRRLGMEPTEELASARTPNELMALARHSAREGALEADTADLFVRTLRLSELTAQSVMTPRVQVRSLQDNATAADVINLTRATGLSRFPVYRQSLDDVVGVVHLKDALAVPADQRMEWSVGRLAAEPMRVPETLPVDQLLEQLRRRQTMAIVVDEYGGTAGVATLEDIVEEVVGQVRDEHDVDEAPEILPVHSVDGTPDSWEVDGGYRIDELERMGMRVPEGPYETLAGLLADRLGRIPAKGDTLEVAGWHAEVLSVEHHRAERVRLTAPSEPARPHEHADRPRGADAGDAPDAGTDRVGDHERSPALRAAARALREGQHDRGGHGDGAVHAHRDGALAHREGVSAR</sequence>
<feature type="compositionally biased region" description="Basic and acidic residues" evidence="11">
    <location>
        <begin position="477"/>
        <end position="510"/>
    </location>
</feature>
<dbReference type="PROSITE" id="PS51846">
    <property type="entry name" value="CNNM"/>
    <property type="match status" value="1"/>
</dbReference>
<dbReference type="SMART" id="SM01091">
    <property type="entry name" value="CorC_HlyC"/>
    <property type="match status" value="1"/>
</dbReference>
<dbReference type="InterPro" id="IPR005170">
    <property type="entry name" value="Transptr-assoc_dom"/>
</dbReference>
<evidence type="ECO:0000256" key="10">
    <source>
        <dbReference type="PROSITE-ProRule" id="PRU01193"/>
    </source>
</evidence>
<gene>
    <name evidence="15" type="ORF">FHU37_001199</name>
</gene>
<keyword evidence="16" id="KW-1185">Reference proteome</keyword>
<dbReference type="GO" id="GO:0050660">
    <property type="term" value="F:flavin adenine dinucleotide binding"/>
    <property type="evidence" value="ECO:0007669"/>
    <property type="project" value="InterPro"/>
</dbReference>
<dbReference type="RefSeq" id="WP_179813179.1">
    <property type="nucleotide sequence ID" value="NZ_JACBZD010000001.1"/>
</dbReference>
<dbReference type="CDD" id="cd04590">
    <property type="entry name" value="CBS_pair_CorC_HlyC_assoc"/>
    <property type="match status" value="1"/>
</dbReference>
<dbReference type="InterPro" id="IPR002550">
    <property type="entry name" value="CNNM"/>
</dbReference>
<comment type="similarity">
    <text evidence="2">Belongs to the UPF0053 family.</text>
</comment>
<comment type="subcellular location">
    <subcellularLocation>
        <location evidence="1">Cell membrane</location>
        <topology evidence="1">Multi-pass membrane protein</topology>
    </subcellularLocation>
</comment>
<feature type="compositionally biased region" description="Basic and acidic residues" evidence="11">
    <location>
        <begin position="458"/>
        <end position="469"/>
    </location>
</feature>
<evidence type="ECO:0000259" key="13">
    <source>
        <dbReference type="PROSITE" id="PS51371"/>
    </source>
</evidence>
<evidence type="ECO:0000256" key="11">
    <source>
        <dbReference type="SAM" id="MobiDB-lite"/>
    </source>
</evidence>
<dbReference type="Pfam" id="PF00571">
    <property type="entry name" value="CBS"/>
    <property type="match status" value="2"/>
</dbReference>
<dbReference type="EMBL" id="JACBZD010000001">
    <property type="protein sequence ID" value="NYI04256.1"/>
    <property type="molecule type" value="Genomic_DNA"/>
</dbReference>
<evidence type="ECO:0000259" key="14">
    <source>
        <dbReference type="PROSITE" id="PS51846"/>
    </source>
</evidence>
<keyword evidence="8 10" id="KW-0472">Membrane</keyword>
<dbReference type="Proteomes" id="UP000567795">
    <property type="component" value="Unassembled WGS sequence"/>
</dbReference>
<comment type="caution">
    <text evidence="15">The sequence shown here is derived from an EMBL/GenBank/DDBJ whole genome shotgun (WGS) entry which is preliminary data.</text>
</comment>
<dbReference type="InterPro" id="IPR044751">
    <property type="entry name" value="Ion_transp-like_CBS"/>
</dbReference>
<reference evidence="15 16" key="1">
    <citation type="submission" date="2020-07" db="EMBL/GenBank/DDBJ databases">
        <title>Sequencing the genomes of 1000 actinobacteria strains.</title>
        <authorList>
            <person name="Klenk H.-P."/>
        </authorList>
    </citation>
    <scope>NUCLEOTIDE SEQUENCE [LARGE SCALE GENOMIC DNA]</scope>
    <source>
        <strain evidence="15 16">DSM 42178</strain>
    </source>
</reference>
<feature type="compositionally biased region" description="Basic and acidic residues" evidence="11">
    <location>
        <begin position="437"/>
        <end position="450"/>
    </location>
</feature>
<dbReference type="Gene3D" id="3.30.465.10">
    <property type="match status" value="1"/>
</dbReference>
<dbReference type="Pfam" id="PF03471">
    <property type="entry name" value="CorC_HlyC"/>
    <property type="match status" value="1"/>
</dbReference>
<evidence type="ECO:0000313" key="15">
    <source>
        <dbReference type="EMBL" id="NYI04256.1"/>
    </source>
</evidence>
<accession>A0A852ZP80</accession>
<evidence type="ECO:0000313" key="16">
    <source>
        <dbReference type="Proteomes" id="UP000567795"/>
    </source>
</evidence>
<dbReference type="InterPro" id="IPR051676">
    <property type="entry name" value="UPF0053_domain"/>
</dbReference>
<dbReference type="InterPro" id="IPR016169">
    <property type="entry name" value="FAD-bd_PCMH_sub2"/>
</dbReference>
<dbReference type="SUPFAM" id="SSF56176">
    <property type="entry name" value="FAD-binding/transporter-associated domain-like"/>
    <property type="match status" value="1"/>
</dbReference>
<feature type="transmembrane region" description="Helical" evidence="12">
    <location>
        <begin position="56"/>
        <end position="78"/>
    </location>
</feature>
<dbReference type="SUPFAM" id="SSF54631">
    <property type="entry name" value="CBS-domain pair"/>
    <property type="match status" value="1"/>
</dbReference>
<protein>
    <submittedName>
        <fullName evidence="15">CBS domain containing-hemolysin-like protein</fullName>
    </submittedName>
</protein>
<evidence type="ECO:0000256" key="1">
    <source>
        <dbReference type="ARBA" id="ARBA00004651"/>
    </source>
</evidence>